<evidence type="ECO:0000313" key="1">
    <source>
        <dbReference type="EMBL" id="VFU64607.1"/>
    </source>
</evidence>
<dbReference type="EMBL" id="CAADRP010002262">
    <property type="protein sequence ID" value="VFU64607.1"/>
    <property type="molecule type" value="Genomic_DNA"/>
</dbReference>
<proteinExistence type="predicted"/>
<accession>A0A6N2NEW9</accession>
<gene>
    <name evidence="1" type="ORF">SVIM_LOCUS494908</name>
</gene>
<protein>
    <submittedName>
        <fullName evidence="1">Uncharacterized protein</fullName>
    </submittedName>
</protein>
<dbReference type="AlphaFoldDB" id="A0A6N2NEW9"/>
<organism evidence="1">
    <name type="scientific">Salix viminalis</name>
    <name type="common">Common osier</name>
    <name type="synonym">Basket willow</name>
    <dbReference type="NCBI Taxonomy" id="40686"/>
    <lineage>
        <taxon>Eukaryota</taxon>
        <taxon>Viridiplantae</taxon>
        <taxon>Streptophyta</taxon>
        <taxon>Embryophyta</taxon>
        <taxon>Tracheophyta</taxon>
        <taxon>Spermatophyta</taxon>
        <taxon>Magnoliopsida</taxon>
        <taxon>eudicotyledons</taxon>
        <taxon>Gunneridae</taxon>
        <taxon>Pentapetalae</taxon>
        <taxon>rosids</taxon>
        <taxon>fabids</taxon>
        <taxon>Malpighiales</taxon>
        <taxon>Salicaceae</taxon>
        <taxon>Saliceae</taxon>
        <taxon>Salix</taxon>
    </lineage>
</organism>
<sequence>MGTSNRIHRQVLWTCFQGEPGYPESNGTAGHGFVDLSRRKRRSKAEQKKHGVIYGLVDGNSGSFVCKDL</sequence>
<reference evidence="1" key="1">
    <citation type="submission" date="2019-03" db="EMBL/GenBank/DDBJ databases">
        <authorList>
            <person name="Mank J."/>
            <person name="Almeida P."/>
        </authorList>
    </citation>
    <scope>NUCLEOTIDE SEQUENCE</scope>
    <source>
        <strain evidence="1">78183</strain>
    </source>
</reference>
<name>A0A6N2NEW9_SALVM</name>